<comment type="activity regulation">
    <text evidence="10">Na(+) is not transported, but it plays an essential structural role and its presence is essential for fluoride channel function.</text>
</comment>
<keyword evidence="4 10" id="KW-1133">Transmembrane helix</keyword>
<evidence type="ECO:0000256" key="6">
    <source>
        <dbReference type="ARBA" id="ARBA00023303"/>
    </source>
</evidence>
<keyword evidence="10" id="KW-0915">Sodium</keyword>
<name>A0A398CWY8_9BACL</name>
<accession>A0A398CWY8</accession>
<evidence type="ECO:0000256" key="4">
    <source>
        <dbReference type="ARBA" id="ARBA00022989"/>
    </source>
</evidence>
<keyword evidence="12" id="KW-1185">Reference proteome</keyword>
<evidence type="ECO:0000256" key="3">
    <source>
        <dbReference type="ARBA" id="ARBA00022692"/>
    </source>
</evidence>
<comment type="similarity">
    <text evidence="7 10">Belongs to the fluoride channel Fluc/FEX (TC 1.A.43) family.</text>
</comment>
<feature type="binding site" evidence="10">
    <location>
        <position position="112"/>
    </location>
    <ligand>
        <name>Na(+)</name>
        <dbReference type="ChEBI" id="CHEBI:29101"/>
        <note>structural</note>
    </ligand>
</feature>
<evidence type="ECO:0000256" key="8">
    <source>
        <dbReference type="ARBA" id="ARBA00035585"/>
    </source>
</evidence>
<comment type="caution">
    <text evidence="11">The sequence shown here is derived from an EMBL/GenBank/DDBJ whole genome shotgun (WGS) entry which is preliminary data.</text>
</comment>
<keyword evidence="5 10" id="KW-0472">Membrane</keyword>
<evidence type="ECO:0000256" key="7">
    <source>
        <dbReference type="ARBA" id="ARBA00035120"/>
    </source>
</evidence>
<comment type="catalytic activity">
    <reaction evidence="8">
        <text>fluoride(in) = fluoride(out)</text>
        <dbReference type="Rhea" id="RHEA:76159"/>
        <dbReference type="ChEBI" id="CHEBI:17051"/>
    </reaction>
    <physiologicalReaction direction="left-to-right" evidence="8">
        <dbReference type="Rhea" id="RHEA:76160"/>
    </physiologicalReaction>
</comment>
<reference evidence="11 12" key="1">
    <citation type="submission" date="2018-09" db="EMBL/GenBank/DDBJ databases">
        <title>Cohnella cavernae sp. nov., isolated from a karst cave.</title>
        <authorList>
            <person name="Zhu H."/>
        </authorList>
    </citation>
    <scope>NUCLEOTIDE SEQUENCE [LARGE SCALE GENOMIC DNA]</scope>
    <source>
        <strain evidence="11 12">K2E09-144</strain>
    </source>
</reference>
<evidence type="ECO:0000256" key="2">
    <source>
        <dbReference type="ARBA" id="ARBA00022475"/>
    </source>
</evidence>
<keyword evidence="10" id="KW-0406">Ion transport</keyword>
<evidence type="ECO:0000256" key="10">
    <source>
        <dbReference type="HAMAP-Rule" id="MF_00454"/>
    </source>
</evidence>
<keyword evidence="10" id="KW-0813">Transport</keyword>
<dbReference type="GO" id="GO:0005886">
    <property type="term" value="C:plasma membrane"/>
    <property type="evidence" value="ECO:0007669"/>
    <property type="project" value="UniProtKB-SubCell"/>
</dbReference>
<comment type="subcellular location">
    <subcellularLocation>
        <location evidence="1 10">Cell membrane</location>
        <topology evidence="1 10">Multi-pass membrane protein</topology>
    </subcellularLocation>
</comment>
<comment type="function">
    <text evidence="9 10">Fluoride-specific ion channel. Important for reducing fluoride concentration in the cell, thus reducing its toxicity.</text>
</comment>
<evidence type="ECO:0000256" key="1">
    <source>
        <dbReference type="ARBA" id="ARBA00004651"/>
    </source>
</evidence>
<dbReference type="AlphaFoldDB" id="A0A398CWY8"/>
<feature type="transmembrane region" description="Helical" evidence="10">
    <location>
        <begin position="70"/>
        <end position="92"/>
    </location>
</feature>
<evidence type="ECO:0000313" key="12">
    <source>
        <dbReference type="Proteomes" id="UP000266340"/>
    </source>
</evidence>
<dbReference type="GO" id="GO:0140114">
    <property type="term" value="P:cellular detoxification of fluoride"/>
    <property type="evidence" value="ECO:0007669"/>
    <property type="project" value="UniProtKB-UniRule"/>
</dbReference>
<evidence type="ECO:0000256" key="5">
    <source>
        <dbReference type="ARBA" id="ARBA00023136"/>
    </source>
</evidence>
<evidence type="ECO:0000256" key="9">
    <source>
        <dbReference type="ARBA" id="ARBA00049940"/>
    </source>
</evidence>
<proteinExistence type="inferred from homology"/>
<feature type="transmembrane region" description="Helical" evidence="10">
    <location>
        <begin position="38"/>
        <end position="58"/>
    </location>
</feature>
<dbReference type="HAMAP" id="MF_00454">
    <property type="entry name" value="FluC"/>
    <property type="match status" value="1"/>
</dbReference>
<dbReference type="Proteomes" id="UP000266340">
    <property type="component" value="Unassembled WGS sequence"/>
</dbReference>
<sequence length="160" mass="16514">MTLSRWPPLTPSLARLSAGCWPGRDFGSEREGGLLLNGWTIALVGAGGAIGALARYGVGRLVVRAGQKAVWGTLAVNLIGTFAAGMFFGMHLGARSPVVYAFAVPGLLGGLTTYSTLNVQKAQLAREGRGKLLLRYASATYVGGWACAATGAALGTLLFT</sequence>
<keyword evidence="6 10" id="KW-0407">Ion channel</keyword>
<dbReference type="GO" id="GO:0062054">
    <property type="term" value="F:fluoride channel activity"/>
    <property type="evidence" value="ECO:0007669"/>
    <property type="project" value="UniProtKB-UniRule"/>
</dbReference>
<dbReference type="GO" id="GO:0046872">
    <property type="term" value="F:metal ion binding"/>
    <property type="evidence" value="ECO:0007669"/>
    <property type="project" value="UniProtKB-KW"/>
</dbReference>
<feature type="binding site" evidence="10">
    <location>
        <position position="109"/>
    </location>
    <ligand>
        <name>Na(+)</name>
        <dbReference type="ChEBI" id="CHEBI:29101"/>
        <note>structural</note>
    </ligand>
</feature>
<feature type="transmembrane region" description="Helical" evidence="10">
    <location>
        <begin position="138"/>
        <end position="159"/>
    </location>
</feature>
<evidence type="ECO:0000313" key="11">
    <source>
        <dbReference type="EMBL" id="RIE04347.1"/>
    </source>
</evidence>
<organism evidence="11 12">
    <name type="scientific">Cohnella faecalis</name>
    <dbReference type="NCBI Taxonomy" id="2315694"/>
    <lineage>
        <taxon>Bacteria</taxon>
        <taxon>Bacillati</taxon>
        <taxon>Bacillota</taxon>
        <taxon>Bacilli</taxon>
        <taxon>Bacillales</taxon>
        <taxon>Paenibacillaceae</taxon>
        <taxon>Cohnella</taxon>
    </lineage>
</organism>
<feature type="transmembrane region" description="Helical" evidence="10">
    <location>
        <begin position="98"/>
        <end position="117"/>
    </location>
</feature>
<keyword evidence="3 10" id="KW-0812">Transmembrane</keyword>
<dbReference type="EMBL" id="QXJM01000027">
    <property type="protein sequence ID" value="RIE04347.1"/>
    <property type="molecule type" value="Genomic_DNA"/>
</dbReference>
<protein>
    <recommendedName>
        <fullName evidence="10">Fluoride-specific ion channel FluC</fullName>
    </recommendedName>
</protein>
<dbReference type="InterPro" id="IPR003691">
    <property type="entry name" value="FluC"/>
</dbReference>
<keyword evidence="10" id="KW-0479">Metal-binding</keyword>
<dbReference type="Pfam" id="PF02537">
    <property type="entry name" value="CRCB"/>
    <property type="match status" value="1"/>
</dbReference>
<keyword evidence="2 10" id="KW-1003">Cell membrane</keyword>
<gene>
    <name evidence="10" type="primary">fluC</name>
    <name evidence="10" type="synonym">crcB</name>
    <name evidence="11" type="ORF">D3H35_07040</name>
</gene>